<evidence type="ECO:0000313" key="1">
    <source>
        <dbReference type="EMBL" id="CAB1413926.1"/>
    </source>
</evidence>
<sequence>MQLSKKIWPRNKIRHHTAPLLLHRGNVEQVWFGLLSVSRASPFLSPAASHPVQLMWPLSTRRYHRRNKTKRAGAEISLINIFVRAQALSEHILSRSADVPREVCGGAPSAK</sequence>
<reference evidence="1" key="1">
    <citation type="submission" date="2020-03" db="EMBL/GenBank/DDBJ databases">
        <authorList>
            <person name="Weist P."/>
        </authorList>
    </citation>
    <scope>NUCLEOTIDE SEQUENCE</scope>
</reference>
<dbReference type="AlphaFoldDB" id="A0A9N7Y5U4"/>
<gene>
    <name evidence="1" type="ORF">PLEPLA_LOCUS1629</name>
</gene>
<proteinExistence type="predicted"/>
<accession>A0A9N7Y5U4</accession>
<name>A0A9N7Y5U4_PLEPL</name>
<organism evidence="1 2">
    <name type="scientific">Pleuronectes platessa</name>
    <name type="common">European plaice</name>
    <dbReference type="NCBI Taxonomy" id="8262"/>
    <lineage>
        <taxon>Eukaryota</taxon>
        <taxon>Metazoa</taxon>
        <taxon>Chordata</taxon>
        <taxon>Craniata</taxon>
        <taxon>Vertebrata</taxon>
        <taxon>Euteleostomi</taxon>
        <taxon>Actinopterygii</taxon>
        <taxon>Neopterygii</taxon>
        <taxon>Teleostei</taxon>
        <taxon>Neoteleostei</taxon>
        <taxon>Acanthomorphata</taxon>
        <taxon>Carangaria</taxon>
        <taxon>Pleuronectiformes</taxon>
        <taxon>Pleuronectoidei</taxon>
        <taxon>Pleuronectidae</taxon>
        <taxon>Pleuronectes</taxon>
    </lineage>
</organism>
<dbReference type="EMBL" id="CADEAL010000078">
    <property type="protein sequence ID" value="CAB1413926.1"/>
    <property type="molecule type" value="Genomic_DNA"/>
</dbReference>
<protein>
    <submittedName>
        <fullName evidence="1">Uncharacterized protein</fullName>
    </submittedName>
</protein>
<dbReference type="Proteomes" id="UP001153269">
    <property type="component" value="Unassembled WGS sequence"/>
</dbReference>
<evidence type="ECO:0000313" key="2">
    <source>
        <dbReference type="Proteomes" id="UP001153269"/>
    </source>
</evidence>
<comment type="caution">
    <text evidence="1">The sequence shown here is derived from an EMBL/GenBank/DDBJ whole genome shotgun (WGS) entry which is preliminary data.</text>
</comment>
<keyword evidence="2" id="KW-1185">Reference proteome</keyword>